<keyword evidence="2" id="KW-1185">Reference proteome</keyword>
<sequence length="76" mass="8556">MSCSSSSDEYHSLSANAQTVRWNRSRNLTNAGVEWRSQDAVRRWRRASLRTSALSITLGLKYANSIIGSLKLLLQD</sequence>
<dbReference type="Proteomes" id="UP001249851">
    <property type="component" value="Unassembled WGS sequence"/>
</dbReference>
<protein>
    <submittedName>
        <fullName evidence="1">Uncharacterized protein</fullName>
    </submittedName>
</protein>
<evidence type="ECO:0000313" key="1">
    <source>
        <dbReference type="EMBL" id="KAK2567970.1"/>
    </source>
</evidence>
<name>A0AAD9QVP6_ACRCE</name>
<reference evidence="1" key="1">
    <citation type="journal article" date="2023" name="G3 (Bethesda)">
        <title>Whole genome assembly and annotation of the endangered Caribbean coral Acropora cervicornis.</title>
        <authorList>
            <person name="Selwyn J.D."/>
            <person name="Vollmer S.V."/>
        </authorList>
    </citation>
    <scope>NUCLEOTIDE SEQUENCE</scope>
    <source>
        <strain evidence="1">K2</strain>
    </source>
</reference>
<dbReference type="EMBL" id="JARQWQ010000013">
    <property type="protein sequence ID" value="KAK2567970.1"/>
    <property type="molecule type" value="Genomic_DNA"/>
</dbReference>
<accession>A0AAD9QVP6</accession>
<reference evidence="1" key="2">
    <citation type="journal article" date="2023" name="Science">
        <title>Genomic signatures of disease resistance in endangered staghorn corals.</title>
        <authorList>
            <person name="Vollmer S.V."/>
            <person name="Selwyn J.D."/>
            <person name="Despard B.A."/>
            <person name="Roesel C.L."/>
        </authorList>
    </citation>
    <scope>NUCLEOTIDE SEQUENCE</scope>
    <source>
        <strain evidence="1">K2</strain>
    </source>
</reference>
<gene>
    <name evidence="1" type="ORF">P5673_007870</name>
</gene>
<evidence type="ECO:0000313" key="2">
    <source>
        <dbReference type="Proteomes" id="UP001249851"/>
    </source>
</evidence>
<comment type="caution">
    <text evidence="1">The sequence shown here is derived from an EMBL/GenBank/DDBJ whole genome shotgun (WGS) entry which is preliminary data.</text>
</comment>
<dbReference type="AlphaFoldDB" id="A0AAD9QVP6"/>
<organism evidence="1 2">
    <name type="scientific">Acropora cervicornis</name>
    <name type="common">Staghorn coral</name>
    <dbReference type="NCBI Taxonomy" id="6130"/>
    <lineage>
        <taxon>Eukaryota</taxon>
        <taxon>Metazoa</taxon>
        <taxon>Cnidaria</taxon>
        <taxon>Anthozoa</taxon>
        <taxon>Hexacorallia</taxon>
        <taxon>Scleractinia</taxon>
        <taxon>Astrocoeniina</taxon>
        <taxon>Acroporidae</taxon>
        <taxon>Acropora</taxon>
    </lineage>
</organism>
<proteinExistence type="predicted"/>